<name>A0ABD0UD44_DENTH</name>
<feature type="region of interest" description="Disordered" evidence="1">
    <location>
        <begin position="1"/>
        <end position="65"/>
    </location>
</feature>
<keyword evidence="2" id="KW-0472">Membrane</keyword>
<gene>
    <name evidence="3" type="ORF">M5K25_021629</name>
</gene>
<feature type="compositionally biased region" description="Low complexity" evidence="1">
    <location>
        <begin position="26"/>
        <end position="47"/>
    </location>
</feature>
<evidence type="ECO:0000256" key="1">
    <source>
        <dbReference type="SAM" id="MobiDB-lite"/>
    </source>
</evidence>
<evidence type="ECO:0008006" key="5">
    <source>
        <dbReference type="Google" id="ProtNLM"/>
    </source>
</evidence>
<dbReference type="PANTHER" id="PTHR36787">
    <property type="entry name" value="TRANSMEMBRANE PROTEIN"/>
    <property type="match status" value="1"/>
</dbReference>
<feature type="transmembrane region" description="Helical" evidence="2">
    <location>
        <begin position="161"/>
        <end position="183"/>
    </location>
</feature>
<organism evidence="3 4">
    <name type="scientific">Dendrobium thyrsiflorum</name>
    <name type="common">Pinecone-like raceme dendrobium</name>
    <name type="synonym">Orchid</name>
    <dbReference type="NCBI Taxonomy" id="117978"/>
    <lineage>
        <taxon>Eukaryota</taxon>
        <taxon>Viridiplantae</taxon>
        <taxon>Streptophyta</taxon>
        <taxon>Embryophyta</taxon>
        <taxon>Tracheophyta</taxon>
        <taxon>Spermatophyta</taxon>
        <taxon>Magnoliopsida</taxon>
        <taxon>Liliopsida</taxon>
        <taxon>Asparagales</taxon>
        <taxon>Orchidaceae</taxon>
        <taxon>Epidendroideae</taxon>
        <taxon>Malaxideae</taxon>
        <taxon>Dendrobiinae</taxon>
        <taxon>Dendrobium</taxon>
    </lineage>
</organism>
<evidence type="ECO:0000313" key="3">
    <source>
        <dbReference type="EMBL" id="KAL0910628.1"/>
    </source>
</evidence>
<keyword evidence="4" id="KW-1185">Reference proteome</keyword>
<keyword evidence="2" id="KW-0812">Transmembrane</keyword>
<dbReference type="EMBL" id="JANQDX010000016">
    <property type="protein sequence ID" value="KAL0910628.1"/>
    <property type="molecule type" value="Genomic_DNA"/>
</dbReference>
<evidence type="ECO:0000313" key="4">
    <source>
        <dbReference type="Proteomes" id="UP001552299"/>
    </source>
</evidence>
<reference evidence="3 4" key="1">
    <citation type="journal article" date="2024" name="Plant Biotechnol. J.">
        <title>Dendrobium thyrsiflorum genome and its molecular insights into genes involved in important horticultural traits.</title>
        <authorList>
            <person name="Chen B."/>
            <person name="Wang J.Y."/>
            <person name="Zheng P.J."/>
            <person name="Li K.L."/>
            <person name="Liang Y.M."/>
            <person name="Chen X.F."/>
            <person name="Zhang C."/>
            <person name="Zhao X."/>
            <person name="He X."/>
            <person name="Zhang G.Q."/>
            <person name="Liu Z.J."/>
            <person name="Xu Q."/>
        </authorList>
    </citation>
    <scope>NUCLEOTIDE SEQUENCE [LARGE SCALE GENOMIC DNA]</scope>
    <source>
        <strain evidence="3">GZMU011</strain>
    </source>
</reference>
<comment type="caution">
    <text evidence="3">The sequence shown here is derived from an EMBL/GenBank/DDBJ whole genome shotgun (WGS) entry which is preliminary data.</text>
</comment>
<dbReference type="AlphaFoldDB" id="A0ABD0UD44"/>
<dbReference type="Proteomes" id="UP001552299">
    <property type="component" value="Unassembled WGS sequence"/>
</dbReference>
<feature type="region of interest" description="Disordered" evidence="1">
    <location>
        <begin position="97"/>
        <end position="120"/>
    </location>
</feature>
<feature type="transmembrane region" description="Helical" evidence="2">
    <location>
        <begin position="244"/>
        <end position="266"/>
    </location>
</feature>
<feature type="compositionally biased region" description="Low complexity" evidence="1">
    <location>
        <begin position="222"/>
        <end position="234"/>
    </location>
</feature>
<sequence length="272" mass="30288">MAEEAHDPIAAPGLAGQEEIGRVPTQNSLQSTSEDSSQQQPPSAQPSTAPLVMPPQNPDQNDYGPGLYAIPTYSQFMGMMPGFPPSTLIPLTFKIPTRTNSTGSGGEELGQEARQQQGPQRPVVVRRFHFAFQLDLALIIKLAAVVFLFSQEGSRQRFILLVLFASFIYLYQTGALTPLIRWIRRGAAPQLRPAAHPEQPPVRHFDGVQPPPEGNVEADNQNDNPPAVVNENPPEVRQRNQNQFWYILKEIQMFFIGFITSLLPGFHHHHNE</sequence>
<feature type="region of interest" description="Disordered" evidence="1">
    <location>
        <begin position="191"/>
        <end position="234"/>
    </location>
</feature>
<protein>
    <recommendedName>
        <fullName evidence="5">Transmembrane protein</fullName>
    </recommendedName>
</protein>
<accession>A0ABD0UD44</accession>
<proteinExistence type="predicted"/>
<evidence type="ECO:0000256" key="2">
    <source>
        <dbReference type="SAM" id="Phobius"/>
    </source>
</evidence>
<keyword evidence="2" id="KW-1133">Transmembrane helix</keyword>
<feature type="transmembrane region" description="Helical" evidence="2">
    <location>
        <begin position="130"/>
        <end position="149"/>
    </location>
</feature>